<dbReference type="OMA" id="FYHYPYT"/>
<dbReference type="Proteomes" id="UP000016922">
    <property type="component" value="Unassembled WGS sequence"/>
</dbReference>
<dbReference type="eggNOG" id="ENOG502R08Y">
    <property type="taxonomic scope" value="Eukaryota"/>
</dbReference>
<feature type="transmembrane region" description="Helical" evidence="5">
    <location>
        <begin position="429"/>
        <end position="448"/>
    </location>
</feature>
<feature type="transmembrane region" description="Helical" evidence="5">
    <location>
        <begin position="237"/>
        <end position="257"/>
    </location>
</feature>
<feature type="transmembrane region" description="Helical" evidence="5">
    <location>
        <begin position="6"/>
        <end position="23"/>
    </location>
</feature>
<dbReference type="Pfam" id="PF03595">
    <property type="entry name" value="SLAC1"/>
    <property type="match status" value="1"/>
</dbReference>
<accession>S3EC92</accession>
<dbReference type="PANTHER" id="PTHR31162:SF3">
    <property type="entry name" value="TRANSPORTER_MALIC ACID TRANSPORT PROTEIN, PUTATIVE-RELATED"/>
    <property type="match status" value="1"/>
</dbReference>
<feature type="transmembrane region" description="Helical" evidence="5">
    <location>
        <begin position="454"/>
        <end position="479"/>
    </location>
</feature>
<feature type="transmembrane region" description="Helical" evidence="5">
    <location>
        <begin position="201"/>
        <end position="222"/>
    </location>
</feature>
<keyword evidence="2 5" id="KW-0812">Transmembrane</keyword>
<proteinExistence type="predicted"/>
<keyword evidence="3 5" id="KW-1133">Transmembrane helix</keyword>
<dbReference type="Gene3D" id="1.50.10.150">
    <property type="entry name" value="Voltage-dependent anion channel"/>
    <property type="match status" value="1"/>
</dbReference>
<dbReference type="EMBL" id="KE145353">
    <property type="protein sequence ID" value="EPE35923.1"/>
    <property type="molecule type" value="Genomic_DNA"/>
</dbReference>
<evidence type="ECO:0000256" key="2">
    <source>
        <dbReference type="ARBA" id="ARBA00022692"/>
    </source>
</evidence>
<evidence type="ECO:0000313" key="6">
    <source>
        <dbReference type="EMBL" id="EPE35923.1"/>
    </source>
</evidence>
<dbReference type="CDD" id="cd09317">
    <property type="entry name" value="TDT_Mae1_like"/>
    <property type="match status" value="1"/>
</dbReference>
<dbReference type="PANTHER" id="PTHR31162">
    <property type="entry name" value="MALIC ACID TRANSPORT PROTEIN-RELATED"/>
    <property type="match status" value="1"/>
</dbReference>
<feature type="transmembrane region" description="Helical" evidence="5">
    <location>
        <begin position="345"/>
        <end position="364"/>
    </location>
</feature>
<dbReference type="RefSeq" id="XP_008076741.1">
    <property type="nucleotide sequence ID" value="XM_008078550.1"/>
</dbReference>
<evidence type="ECO:0000256" key="4">
    <source>
        <dbReference type="ARBA" id="ARBA00023136"/>
    </source>
</evidence>
<gene>
    <name evidence="6" type="ORF">GLAREA_05261</name>
</gene>
<feature type="transmembrane region" description="Helical" evidence="5">
    <location>
        <begin position="300"/>
        <end position="324"/>
    </location>
</feature>
<dbReference type="InterPro" id="IPR038665">
    <property type="entry name" value="Voltage-dep_anion_channel_sf"/>
</dbReference>
<protein>
    <recommendedName>
        <fullName evidence="8">Malic acid transport protein</fullName>
    </recommendedName>
</protein>
<dbReference type="GO" id="GO:0015140">
    <property type="term" value="F:malate transmembrane transporter activity"/>
    <property type="evidence" value="ECO:0007669"/>
    <property type="project" value="InterPro"/>
</dbReference>
<dbReference type="HOGENOM" id="CLU_030057_2_1_1"/>
<dbReference type="InterPro" id="IPR030185">
    <property type="entry name" value="Mae1"/>
</dbReference>
<name>S3EC92_GLAL2</name>
<dbReference type="InterPro" id="IPR004695">
    <property type="entry name" value="SLAC1/Mae1/Ssu1/TehA"/>
</dbReference>
<dbReference type="STRING" id="1116229.S3EC92"/>
<dbReference type="OrthoDB" id="2901184at2759"/>
<feature type="transmembrane region" description="Helical" evidence="5">
    <location>
        <begin position="269"/>
        <end position="288"/>
    </location>
</feature>
<keyword evidence="7" id="KW-1185">Reference proteome</keyword>
<dbReference type="AlphaFoldDB" id="S3EC92"/>
<dbReference type="KEGG" id="glz:GLAREA_05261"/>
<evidence type="ECO:0000256" key="1">
    <source>
        <dbReference type="ARBA" id="ARBA00004141"/>
    </source>
</evidence>
<evidence type="ECO:0000313" key="7">
    <source>
        <dbReference type="Proteomes" id="UP000016922"/>
    </source>
</evidence>
<dbReference type="GeneID" id="19464315"/>
<sequence>MAISNVGSLVLNLIIFLTTLVNFNNTLTGLDSSTIFVLRLTDVPIANGYESPRPQFLTNGDNINLNGSHANLDGDSRYRGHGEGNISGQVQGNDAQALQDDTSLTELGQQSDEEATKKKYGIRDRIGCFTWTWFTMTMATGGIANVLHTIPYRSEWLRVLGVIVFLFNIILFLFICSLISLRFRWNPGSFRSSFISPSECLFIPACVVSVGTILINMAQYGLPRTGPWFHTVMQVCFWGYASISFIASSGMYLIIWSTQEFPIHTMTPIWIFPAYPALLLAPLASNIISSLPDDASAERINSIAIAYGAVCVQGTGFMVSLMIYSAFIYRLMTQKLPRENRRPGMFVSVGPSGFTVSGLVNLGLVVNRIFPESYMGHSGGARLIFRIFSLMAGLWIYGLCIWFFLVSIGAHLQVMKPNDAEHHIHFDMTWYSFVFPNTALITATFAVGESLNSHAIRIIGTVLSGLLVCLWIFIFYMMIRALVFKKILWPGRLDGSEISWRKWISGGLAVTEEKTSRGSDNTNV</sequence>
<feature type="transmembrane region" description="Helical" evidence="5">
    <location>
        <begin position="159"/>
        <end position="181"/>
    </location>
</feature>
<dbReference type="GO" id="GO:0016020">
    <property type="term" value="C:membrane"/>
    <property type="evidence" value="ECO:0007669"/>
    <property type="project" value="UniProtKB-SubCell"/>
</dbReference>
<keyword evidence="4 5" id="KW-0472">Membrane</keyword>
<evidence type="ECO:0008006" key="8">
    <source>
        <dbReference type="Google" id="ProtNLM"/>
    </source>
</evidence>
<comment type="subcellular location">
    <subcellularLocation>
        <location evidence="1">Membrane</location>
        <topology evidence="1">Multi-pass membrane protein</topology>
    </subcellularLocation>
</comment>
<feature type="transmembrane region" description="Helical" evidence="5">
    <location>
        <begin position="384"/>
        <end position="408"/>
    </location>
</feature>
<evidence type="ECO:0000256" key="3">
    <source>
        <dbReference type="ARBA" id="ARBA00022989"/>
    </source>
</evidence>
<organism evidence="6 7">
    <name type="scientific">Glarea lozoyensis (strain ATCC 20868 / MF5171)</name>
    <dbReference type="NCBI Taxonomy" id="1116229"/>
    <lineage>
        <taxon>Eukaryota</taxon>
        <taxon>Fungi</taxon>
        <taxon>Dikarya</taxon>
        <taxon>Ascomycota</taxon>
        <taxon>Pezizomycotina</taxon>
        <taxon>Leotiomycetes</taxon>
        <taxon>Helotiales</taxon>
        <taxon>Helotiaceae</taxon>
        <taxon>Glarea</taxon>
    </lineage>
</organism>
<reference evidence="6 7" key="1">
    <citation type="journal article" date="2013" name="BMC Genomics">
        <title>Genomics-driven discovery of the pneumocandin biosynthetic gene cluster in the fungus Glarea lozoyensis.</title>
        <authorList>
            <person name="Chen L."/>
            <person name="Yue Q."/>
            <person name="Zhang X."/>
            <person name="Xiang M."/>
            <person name="Wang C."/>
            <person name="Li S."/>
            <person name="Che Y."/>
            <person name="Ortiz-Lopez F.J."/>
            <person name="Bills G.F."/>
            <person name="Liu X."/>
            <person name="An Z."/>
        </authorList>
    </citation>
    <scope>NUCLEOTIDE SEQUENCE [LARGE SCALE GENOMIC DNA]</scope>
    <source>
        <strain evidence="7">ATCC 20868 / MF5171</strain>
    </source>
</reference>
<feature type="transmembrane region" description="Helical" evidence="5">
    <location>
        <begin position="126"/>
        <end position="147"/>
    </location>
</feature>
<evidence type="ECO:0000256" key="5">
    <source>
        <dbReference type="SAM" id="Phobius"/>
    </source>
</evidence>